<evidence type="ECO:0000313" key="3">
    <source>
        <dbReference type="Proteomes" id="UP000503399"/>
    </source>
</evidence>
<dbReference type="AlphaFoldDB" id="A0A6F8ZD84"/>
<keyword evidence="3" id="KW-1185">Reference proteome</keyword>
<protein>
    <submittedName>
        <fullName evidence="2">CheW-like domain-containing protein</fullName>
    </submittedName>
</protein>
<dbReference type="Gene3D" id="2.40.50.180">
    <property type="entry name" value="CheA-289, Domain 4"/>
    <property type="match status" value="1"/>
</dbReference>
<gene>
    <name evidence="2" type="ORF">R50_0385</name>
</gene>
<name>A0A6F8ZD84_9FIRM</name>
<dbReference type="EMBL" id="LR778114">
    <property type="protein sequence ID" value="CAB1127891.1"/>
    <property type="molecule type" value="Genomic_DNA"/>
</dbReference>
<feature type="domain" description="CheW-like" evidence="1">
    <location>
        <begin position="4"/>
        <end position="145"/>
    </location>
</feature>
<dbReference type="Pfam" id="PF01584">
    <property type="entry name" value="CheW"/>
    <property type="match status" value="1"/>
</dbReference>
<dbReference type="GO" id="GO:0006935">
    <property type="term" value="P:chemotaxis"/>
    <property type="evidence" value="ECO:0007669"/>
    <property type="project" value="InterPro"/>
</dbReference>
<dbReference type="GO" id="GO:0007165">
    <property type="term" value="P:signal transduction"/>
    <property type="evidence" value="ECO:0007669"/>
    <property type="project" value="InterPro"/>
</dbReference>
<accession>A0A6F8ZD84</accession>
<dbReference type="InterPro" id="IPR002545">
    <property type="entry name" value="CheW-lke_dom"/>
</dbReference>
<reference evidence="2 3" key="1">
    <citation type="submission" date="2020-02" db="EMBL/GenBank/DDBJ databases">
        <authorList>
            <person name="Hogendoorn C."/>
        </authorList>
    </citation>
    <scope>NUCLEOTIDE SEQUENCE [LARGE SCALE GENOMIC DNA]</scope>
    <source>
        <strain evidence="2">R501</strain>
    </source>
</reference>
<dbReference type="SUPFAM" id="SSF50341">
    <property type="entry name" value="CheW-like"/>
    <property type="match status" value="1"/>
</dbReference>
<organism evidence="2 3">
    <name type="scientific">Candidatus Hydrogenisulfobacillus filiaventi</name>
    <dbReference type="NCBI Taxonomy" id="2707344"/>
    <lineage>
        <taxon>Bacteria</taxon>
        <taxon>Bacillati</taxon>
        <taxon>Bacillota</taxon>
        <taxon>Clostridia</taxon>
        <taxon>Eubacteriales</taxon>
        <taxon>Clostridiales Family XVII. Incertae Sedis</taxon>
        <taxon>Candidatus Hydrogenisulfobacillus</taxon>
    </lineage>
</organism>
<evidence type="ECO:0000313" key="2">
    <source>
        <dbReference type="EMBL" id="CAB1127891.1"/>
    </source>
</evidence>
<sequence length="164" mass="17268">MNAGQPLLLCQIGPYRFGAPVDQVTELLAAPVATPLPRVPAVLRGIVVVRGQPLPLLALHPLVGLDPPERPALAVRWSDVEGHAALVAVDQVERLWTPEGPGLGPEAWLEAVPPALASWGTSGHLVEDHWVLVWPPDLPARILGAAAPAAEAVEAGHTEAVARR</sequence>
<dbReference type="Proteomes" id="UP000503399">
    <property type="component" value="Chromosome"/>
</dbReference>
<dbReference type="KEGG" id="hfv:R50_0385"/>
<dbReference type="InterPro" id="IPR036061">
    <property type="entry name" value="CheW-like_dom_sf"/>
</dbReference>
<dbReference type="PROSITE" id="PS50851">
    <property type="entry name" value="CHEW"/>
    <property type="match status" value="1"/>
</dbReference>
<proteinExistence type="predicted"/>
<evidence type="ECO:0000259" key="1">
    <source>
        <dbReference type="PROSITE" id="PS50851"/>
    </source>
</evidence>